<dbReference type="GO" id="GO:0008270">
    <property type="term" value="F:zinc ion binding"/>
    <property type="evidence" value="ECO:0007669"/>
    <property type="project" value="UniProtKB-KW"/>
</dbReference>
<dbReference type="SMART" id="SM01180">
    <property type="entry name" value="DWNN"/>
    <property type="match status" value="1"/>
</dbReference>
<feature type="compositionally biased region" description="Basic and acidic residues" evidence="6">
    <location>
        <begin position="1116"/>
        <end position="1137"/>
    </location>
</feature>
<dbReference type="Gene3D" id="3.30.40.10">
    <property type="entry name" value="Zinc/RING finger domain, C3HC4 (zinc finger)"/>
    <property type="match status" value="1"/>
</dbReference>
<feature type="region of interest" description="Disordered" evidence="6">
    <location>
        <begin position="1260"/>
        <end position="1289"/>
    </location>
</feature>
<feature type="compositionally biased region" description="Basic residues" evidence="6">
    <location>
        <begin position="1537"/>
        <end position="1559"/>
    </location>
</feature>
<dbReference type="InterPro" id="IPR001841">
    <property type="entry name" value="Znf_RING"/>
</dbReference>
<name>A0A212EKM4_DANPL</name>
<reference evidence="7 8" key="1">
    <citation type="journal article" date="2011" name="Cell">
        <title>The monarch butterfly genome yields insights into long-distance migration.</title>
        <authorList>
            <person name="Zhan S."/>
            <person name="Merlin C."/>
            <person name="Boore J.L."/>
            <person name="Reppert S.M."/>
        </authorList>
    </citation>
    <scope>NUCLEOTIDE SEQUENCE [LARGE SCALE GENOMIC DNA]</scope>
    <source>
        <strain evidence="7">F-2</strain>
    </source>
</reference>
<organism evidence="7 8">
    <name type="scientific">Danaus plexippus plexippus</name>
    <dbReference type="NCBI Taxonomy" id="278856"/>
    <lineage>
        <taxon>Eukaryota</taxon>
        <taxon>Metazoa</taxon>
        <taxon>Ecdysozoa</taxon>
        <taxon>Arthropoda</taxon>
        <taxon>Hexapoda</taxon>
        <taxon>Insecta</taxon>
        <taxon>Pterygota</taxon>
        <taxon>Neoptera</taxon>
        <taxon>Endopterygota</taxon>
        <taxon>Lepidoptera</taxon>
        <taxon>Glossata</taxon>
        <taxon>Ditrysia</taxon>
        <taxon>Papilionoidea</taxon>
        <taxon>Nymphalidae</taxon>
        <taxon>Danainae</taxon>
        <taxon>Danaini</taxon>
        <taxon>Danaina</taxon>
        <taxon>Danaus</taxon>
        <taxon>Danaus</taxon>
    </lineage>
</organism>
<keyword evidence="4" id="KW-0862">Zinc</keyword>
<evidence type="ECO:0000256" key="2">
    <source>
        <dbReference type="ARBA" id="ARBA00022723"/>
    </source>
</evidence>
<keyword evidence="5" id="KW-0539">Nucleus</keyword>
<feature type="compositionally biased region" description="Basic and acidic residues" evidence="6">
    <location>
        <begin position="469"/>
        <end position="487"/>
    </location>
</feature>
<feature type="compositionally biased region" description="Polar residues" evidence="6">
    <location>
        <begin position="778"/>
        <end position="790"/>
    </location>
</feature>
<dbReference type="GO" id="GO:0061630">
    <property type="term" value="F:ubiquitin protein ligase activity"/>
    <property type="evidence" value="ECO:0007669"/>
    <property type="project" value="InterPro"/>
</dbReference>
<sequence length="1559" mass="176943">MSVHYKFKSALDYDTVTFDGLHISVGDLKAAISQQKRIGKTSDFDLQITNAQTKEVYVDDNTLIPKNTSLLVARVPLAQQPKKQWEGASSSQSNPLKDVTLNKGLADLSRMEGSEQDKINAMISQSTFDYDPSNYQKIRGQNQRGAVPSNYICYKCQKRGHWIKDCPAALSGDPVEIRRSTGIPRSFMVPVDGPKAPGAMMTPSGTFAVPAVDHEAYLASESAGGADTPTNAPVAPEPTIPDELICSLCRDLLTDAVMIPCCGNSFCDECIRGALLESEDHECPDCREKEIAPTTLIPNRFLRNSVSSFRNQTGYSRRAPHRPSAAPPVIEPPPVAPVQPININGPPQPAPLNNDSRVSGCGGDKETKGSKAEESDGSADDNITVTVPPAHAHHSTNEPHGPVGPQTSHGPHGSRGSHGSSGAHGSKRPRGPQGPYGSHSSRPSHSNHRSRYGPPVKPPEMDTPPLHMPRIDEQRASTPTIDERRDVISSQVIYNRGPPPYLPAVPPPSQHYPNPAFGRRYPQDAYQPPPPGIKDSPNGSPSPRRRHRSPLRYRSPLRSPARSPPRSPRTPLRSPHRSMPPHSPVRTPRRSAARSPPRTHSPHRFAGVYDELLSPPRRSVEPPFGARYASRNNIPPPGYPPITSKPMPLMANLILPNEPPPGYRSRYDAPPFEDIPPGVEPTVPGFEPSPFEKPIFGPSGTMERDRLPPSNYRDPYRAPYVEGPAGYRDNQMPPLQSDIPGPIAEHSQRYRDNFRATTHPYRDQGPVSYRDGQPYRETGSQASFRDNNFRNGPPSLFRDNNFRNNPYRDPNFRENVPHNFRDGSAPFRPPSVDPREPNSVVYPDPNYREGFRDENNTSRDVRPGYRGSVRNRGGSRRNPNDHERHRERDGRERDRFNENREAPDRTERPRDVDKRSGNRENREERSREYDRNRDYEKERDRGHEKQSPDRKQRVSPKRSRDTRERKQSETRARSRDRESRKEKKEERTRDKSSAERNRDHKEKDKKVKDRKKKKREKEKEVEKKKKRDKKDKKDKDVIKKEEDEQEISDSKQDANAEPKENTDQTLELKAENPESLTKTTENDNLEKSDIQEKTNNDLYGDEGTELLGKEVQTYNKTEEKEDVNENKSIETLNKEEPFDGIELQVPTDELEVDIEATPKNNNNKEMLAPLPALSKWEVEDDNVEKSKEPGEITSPEEEEDGGKVTSEVIKRAENAIFSKAISTLRPIEIKKISSDRLKLYSDDTQIKGSLDNIQITVPVLNEDQQLADPNKKKRYSKTPPPRLSVKERLGGKVEEVRKVREPRVVQSTVERVKSRSKTPKHEQIPYRRVTVERDRNRKPEIVARLDGLKGERKISSDVQKPDESYRFNNDNDYKKRHYGKVKDEMKSINDRLDTNSQNIQKNDITQEVKVLNERERKKSVLDEAHFEPDYDENVESDNEAKVEPGKKREHSRDPLIAGTNEPKKAKFDTETIKLDLTNVKKKPDSDSESSSDSEYSYSSSSSDARKRKKKKKKNKKKKKRAASDSDSESDSSSDDHKKKKKKRKHKKKSSKKKKKSKHK</sequence>
<dbReference type="InterPro" id="IPR001878">
    <property type="entry name" value="Znf_CCHC"/>
</dbReference>
<dbReference type="PANTHER" id="PTHR15439:SF0">
    <property type="entry name" value="CELL DIVISION CYCLE AND APOPTOSIS REGULATOR PROTEIN 1-RELATED"/>
    <property type="match status" value="1"/>
</dbReference>
<dbReference type="SMART" id="SM00184">
    <property type="entry name" value="RING"/>
    <property type="match status" value="1"/>
</dbReference>
<evidence type="ECO:0000256" key="5">
    <source>
        <dbReference type="ARBA" id="ARBA00023242"/>
    </source>
</evidence>
<feature type="compositionally biased region" description="Basic and acidic residues" evidence="6">
    <location>
        <begin position="810"/>
        <end position="821"/>
    </location>
</feature>
<feature type="compositionally biased region" description="Pro residues" evidence="6">
    <location>
        <begin position="325"/>
        <end position="337"/>
    </location>
</feature>
<dbReference type="InterPro" id="IPR033489">
    <property type="entry name" value="RBBP6"/>
</dbReference>
<feature type="compositionally biased region" description="Basic and acidic residues" evidence="6">
    <location>
        <begin position="1461"/>
        <end position="1473"/>
    </location>
</feature>
<dbReference type="GO" id="GO:0005634">
    <property type="term" value="C:nucleus"/>
    <property type="evidence" value="ECO:0007669"/>
    <property type="project" value="UniProtKB-SubCell"/>
</dbReference>
<feature type="compositionally biased region" description="Basic and acidic residues" evidence="6">
    <location>
        <begin position="1080"/>
        <end position="1095"/>
    </location>
</feature>
<dbReference type="SUPFAM" id="SSF57850">
    <property type="entry name" value="RING/U-box"/>
    <property type="match status" value="1"/>
</dbReference>
<dbReference type="Gene3D" id="4.10.60.10">
    <property type="entry name" value="Zinc finger, CCHC-type"/>
    <property type="match status" value="1"/>
</dbReference>
<feature type="compositionally biased region" description="Basic and acidic residues" evidence="6">
    <location>
        <begin position="1438"/>
        <end position="1453"/>
    </location>
</feature>
<proteinExistence type="predicted"/>
<feature type="region of interest" description="Disordered" evidence="6">
    <location>
        <begin position="756"/>
        <end position="1141"/>
    </location>
</feature>
<feature type="region of interest" description="Disordered" evidence="6">
    <location>
        <begin position="1352"/>
        <end position="1373"/>
    </location>
</feature>
<feature type="compositionally biased region" description="Basic and acidic residues" evidence="6">
    <location>
        <begin position="1417"/>
        <end position="1428"/>
    </location>
</feature>
<feature type="region of interest" description="Disordered" evidence="6">
    <location>
        <begin position="1417"/>
        <end position="1559"/>
    </location>
</feature>
<keyword evidence="2" id="KW-0479">Metal-binding</keyword>
<dbReference type="GO" id="GO:0003676">
    <property type="term" value="F:nucleic acid binding"/>
    <property type="evidence" value="ECO:0007669"/>
    <property type="project" value="InterPro"/>
</dbReference>
<dbReference type="SUPFAM" id="SSF57756">
    <property type="entry name" value="Retrovirus zinc finger-like domains"/>
    <property type="match status" value="1"/>
</dbReference>
<gene>
    <name evidence="7" type="ORF">KGM_204341</name>
</gene>
<feature type="compositionally biased region" description="Low complexity" evidence="6">
    <location>
        <begin position="1492"/>
        <end position="1502"/>
    </location>
</feature>
<dbReference type="CDD" id="cd16620">
    <property type="entry name" value="vRING-HC-C4C4_RBBP6"/>
    <property type="match status" value="1"/>
</dbReference>
<feature type="region of interest" description="Disordered" evidence="6">
    <location>
        <begin position="1156"/>
        <end position="1205"/>
    </location>
</feature>
<accession>A0A212EKM4</accession>
<dbReference type="Pfam" id="PF00098">
    <property type="entry name" value="zf-CCHC"/>
    <property type="match status" value="1"/>
</dbReference>
<dbReference type="PROSITE" id="PS51282">
    <property type="entry name" value="DWNN"/>
    <property type="match status" value="1"/>
</dbReference>
<dbReference type="FunFam" id="3.10.20.90:FF:000070">
    <property type="entry name" value="E3 ubiquitin-protein ligase RBBP6 isoform X2"/>
    <property type="match status" value="1"/>
</dbReference>
<feature type="compositionally biased region" description="Basic and acidic residues" evidence="6">
    <location>
        <begin position="846"/>
        <end position="863"/>
    </location>
</feature>
<evidence type="ECO:0000256" key="4">
    <source>
        <dbReference type="ARBA" id="ARBA00022833"/>
    </source>
</evidence>
<dbReference type="OrthoDB" id="106784at2759"/>
<evidence type="ECO:0000313" key="8">
    <source>
        <dbReference type="Proteomes" id="UP000007151"/>
    </source>
</evidence>
<dbReference type="KEGG" id="dpl:KGM_204341"/>
<feature type="compositionally biased region" description="Basic and acidic residues" evidence="6">
    <location>
        <begin position="878"/>
        <end position="1007"/>
    </location>
</feature>
<feature type="compositionally biased region" description="Basic and acidic residues" evidence="6">
    <location>
        <begin position="1031"/>
        <end position="1072"/>
    </location>
</feature>
<dbReference type="eggNOG" id="KOG0314">
    <property type="taxonomic scope" value="Eukaryota"/>
</dbReference>
<protein>
    <submittedName>
        <fullName evidence="7">Uncharacterized protein</fullName>
    </submittedName>
</protein>
<dbReference type="FunCoup" id="A0A212EKM4">
    <property type="interactions" value="558"/>
</dbReference>
<feature type="region of interest" description="Disordered" evidence="6">
    <location>
        <begin position="661"/>
        <end position="730"/>
    </location>
</feature>
<dbReference type="PROSITE" id="PS50158">
    <property type="entry name" value="ZF_CCHC"/>
    <property type="match status" value="1"/>
</dbReference>
<dbReference type="Gene3D" id="3.10.20.90">
    <property type="entry name" value="Phosphatidylinositol 3-kinase Catalytic Subunit, Chain A, domain 1"/>
    <property type="match status" value="1"/>
</dbReference>
<feature type="region of interest" description="Disordered" evidence="6">
    <location>
        <begin position="82"/>
        <end position="101"/>
    </location>
</feature>
<dbReference type="STRING" id="278856.A0A212EKM4"/>
<comment type="caution">
    <text evidence="7">The sequence shown here is derived from an EMBL/GenBank/DDBJ whole genome shotgun (WGS) entry which is preliminary data.</text>
</comment>
<dbReference type="InterPro" id="IPR013083">
    <property type="entry name" value="Znf_RING/FYVE/PHD"/>
</dbReference>
<comment type="subcellular location">
    <subcellularLocation>
        <location evidence="1">Nucleus</location>
    </subcellularLocation>
</comment>
<evidence type="ECO:0000256" key="6">
    <source>
        <dbReference type="SAM" id="MobiDB-lite"/>
    </source>
</evidence>
<feature type="region of interest" description="Disordered" evidence="6">
    <location>
        <begin position="311"/>
        <end position="641"/>
    </location>
</feature>
<dbReference type="PROSITE" id="PS50089">
    <property type="entry name" value="ZF_RING_2"/>
    <property type="match status" value="1"/>
</dbReference>
<keyword evidence="3" id="KW-0863">Zinc-finger</keyword>
<dbReference type="InterPro" id="IPR036875">
    <property type="entry name" value="Znf_CCHC_sf"/>
</dbReference>
<dbReference type="InterPro" id="IPR014891">
    <property type="entry name" value="DWNN_domain"/>
</dbReference>
<feature type="compositionally biased region" description="Basic residues" evidence="6">
    <location>
        <begin position="1505"/>
        <end position="1520"/>
    </location>
</feature>
<dbReference type="SMART" id="SM00343">
    <property type="entry name" value="ZnF_C2HC"/>
    <property type="match status" value="1"/>
</dbReference>
<evidence type="ECO:0000256" key="3">
    <source>
        <dbReference type="ARBA" id="ARBA00022771"/>
    </source>
</evidence>
<dbReference type="GO" id="GO:0016567">
    <property type="term" value="P:protein ubiquitination"/>
    <property type="evidence" value="ECO:0007669"/>
    <property type="project" value="InterPro"/>
</dbReference>
<dbReference type="GO" id="GO:0006397">
    <property type="term" value="P:mRNA processing"/>
    <property type="evidence" value="ECO:0007669"/>
    <property type="project" value="InterPro"/>
</dbReference>
<feature type="compositionally biased region" description="Low complexity" evidence="6">
    <location>
        <begin position="552"/>
        <end position="561"/>
    </location>
</feature>
<dbReference type="Proteomes" id="UP000007151">
    <property type="component" value="Unassembled WGS sequence"/>
</dbReference>
<dbReference type="Pfam" id="PF08783">
    <property type="entry name" value="DWNN"/>
    <property type="match status" value="1"/>
</dbReference>
<dbReference type="GO" id="GO:0006511">
    <property type="term" value="P:ubiquitin-dependent protein catabolic process"/>
    <property type="evidence" value="ECO:0007669"/>
    <property type="project" value="TreeGrafter"/>
</dbReference>
<feature type="compositionally biased region" description="Pro residues" evidence="6">
    <location>
        <begin position="497"/>
        <end position="510"/>
    </location>
</feature>
<evidence type="ECO:0000256" key="1">
    <source>
        <dbReference type="ARBA" id="ARBA00004123"/>
    </source>
</evidence>
<dbReference type="PANTHER" id="PTHR15439">
    <property type="entry name" value="RETINOBLASTOMA-BINDING PROTEIN 6"/>
    <property type="match status" value="1"/>
</dbReference>
<dbReference type="EMBL" id="AGBW02014242">
    <property type="protein sequence ID" value="OWR42033.1"/>
    <property type="molecule type" value="Genomic_DNA"/>
</dbReference>
<evidence type="ECO:0000313" key="7">
    <source>
        <dbReference type="EMBL" id="OWR42033.1"/>
    </source>
</evidence>
<feature type="compositionally biased region" description="Basic and acidic residues" evidence="6">
    <location>
        <begin position="363"/>
        <end position="374"/>
    </location>
</feature>
<keyword evidence="8" id="KW-1185">Reference proteome</keyword>